<dbReference type="Proteomes" id="UP001206692">
    <property type="component" value="Unassembled WGS sequence"/>
</dbReference>
<reference evidence="12 13" key="1">
    <citation type="submission" date="2022-06" db="EMBL/GenBank/DDBJ databases">
        <title>Isolation of gut microbiota from human fecal samples.</title>
        <authorList>
            <person name="Pamer E.G."/>
            <person name="Barat B."/>
            <person name="Waligurski E."/>
            <person name="Medina S."/>
            <person name="Paddock L."/>
            <person name="Mostad J."/>
        </authorList>
    </citation>
    <scope>NUCLEOTIDE SEQUENCE [LARGE SCALE GENOMIC DNA]</scope>
    <source>
        <strain evidence="12 13">DFI.1.1</strain>
    </source>
</reference>
<dbReference type="Pfam" id="PF01743">
    <property type="entry name" value="PolyA_pol"/>
    <property type="match status" value="1"/>
</dbReference>
<dbReference type="PANTHER" id="PTHR46173">
    <property type="entry name" value="CCA TRNA NUCLEOTIDYLTRANSFERASE 1, MITOCHONDRIAL"/>
    <property type="match status" value="1"/>
</dbReference>
<evidence type="ECO:0000256" key="8">
    <source>
        <dbReference type="RuleBase" id="RU003953"/>
    </source>
</evidence>
<dbReference type="Pfam" id="PF01966">
    <property type="entry name" value="HD"/>
    <property type="match status" value="1"/>
</dbReference>
<sequence>MMKERAHQLLMALEDAGFEAYVVGGAVRDLLMGRTPHDYDIATSARPDDIRRVAEEKGWHTAEINAEAFGIVVVVLDGQPFEVATFRGESYGSDSHRPDRVWYADTLREDVLRRDFTVNALAMDGRGEVYDYVGGRKDLKKKRLVTVGDPVRRFQEDALRLFRLCRFAGQLDFTAATETVKAMPAAFDRVSGLSLERVVGELDRLMVTPAAFRGLDILVRSGLGACSCRQKENGVYTAIPILPELSHLPDTPQSMPFHRYDAWFHTLATVAHTPQDLTIRYAALFHDVAKGLPGIRGEKEGRYTDYCHDSEGADMAKAVLLRWRKKPAFAERVAWLVKTHMKFHFFANTSEGDVDKWLRREALQGPFHRTEELVEAVQQATALSIGDIIGCGRPDTNTEGTESFGAYMTMLAEAMPVSTKDLAYDRRIPDQCRNRTGQCLRVLLKRVQNKDLANDADVLAAAAQRWMERHEGDANHGL</sequence>
<keyword evidence="2 8" id="KW-0808">Transferase</keyword>
<keyword evidence="4" id="KW-0548">Nucleotidyltransferase</keyword>
<comment type="similarity">
    <text evidence="8">Belongs to the tRNA nucleotidyltransferase/poly(A) polymerase family.</text>
</comment>
<evidence type="ECO:0000313" key="12">
    <source>
        <dbReference type="EMBL" id="MCQ5341896.1"/>
    </source>
</evidence>
<dbReference type="InterPro" id="IPR032828">
    <property type="entry name" value="PolyA_RNA-bd"/>
</dbReference>
<dbReference type="InterPro" id="IPR006674">
    <property type="entry name" value="HD_domain"/>
</dbReference>
<accession>A0ABT1SPV0</accession>
<keyword evidence="5" id="KW-0479">Metal-binding</keyword>
<evidence type="ECO:0000256" key="4">
    <source>
        <dbReference type="ARBA" id="ARBA00022695"/>
    </source>
</evidence>
<dbReference type="Gene3D" id="3.30.460.10">
    <property type="entry name" value="Beta Polymerase, domain 2"/>
    <property type="match status" value="1"/>
</dbReference>
<dbReference type="InterPro" id="IPR043519">
    <property type="entry name" value="NT_sf"/>
</dbReference>
<feature type="domain" description="tRNA nucleotidyltransferase/poly(A) polymerase RNA and SrmB- binding" evidence="11">
    <location>
        <begin position="172"/>
        <end position="223"/>
    </location>
</feature>
<evidence type="ECO:0000256" key="6">
    <source>
        <dbReference type="ARBA" id="ARBA00022741"/>
    </source>
</evidence>
<evidence type="ECO:0000259" key="9">
    <source>
        <dbReference type="Pfam" id="PF01743"/>
    </source>
</evidence>
<organism evidence="12 13">
    <name type="scientific">Megasphaera massiliensis</name>
    <dbReference type="NCBI Taxonomy" id="1232428"/>
    <lineage>
        <taxon>Bacteria</taxon>
        <taxon>Bacillati</taxon>
        <taxon>Bacillota</taxon>
        <taxon>Negativicutes</taxon>
        <taxon>Veillonellales</taxon>
        <taxon>Veillonellaceae</taxon>
        <taxon>Megasphaera</taxon>
    </lineage>
</organism>
<keyword evidence="3" id="KW-0819">tRNA processing</keyword>
<dbReference type="InterPro" id="IPR003607">
    <property type="entry name" value="HD/PDEase_dom"/>
</dbReference>
<dbReference type="Gene3D" id="1.10.3090.10">
    <property type="entry name" value="cca-adding enzyme, domain 2"/>
    <property type="match status" value="1"/>
</dbReference>
<evidence type="ECO:0000313" key="13">
    <source>
        <dbReference type="Proteomes" id="UP001206692"/>
    </source>
</evidence>
<evidence type="ECO:0000256" key="5">
    <source>
        <dbReference type="ARBA" id="ARBA00022723"/>
    </source>
</evidence>
<dbReference type="PANTHER" id="PTHR46173:SF1">
    <property type="entry name" value="CCA TRNA NUCLEOTIDYLTRANSFERASE 1, MITOCHONDRIAL"/>
    <property type="match status" value="1"/>
</dbReference>
<comment type="caution">
    <text evidence="12">The sequence shown here is derived from an EMBL/GenBank/DDBJ whole genome shotgun (WGS) entry which is preliminary data.</text>
</comment>
<feature type="domain" description="Poly A polymerase head" evidence="9">
    <location>
        <begin position="20"/>
        <end position="144"/>
    </location>
</feature>
<evidence type="ECO:0000259" key="10">
    <source>
        <dbReference type="Pfam" id="PF01966"/>
    </source>
</evidence>
<dbReference type="RefSeq" id="WP_227163130.1">
    <property type="nucleotide sequence ID" value="NZ_RPVU01000078.1"/>
</dbReference>
<comment type="cofactor">
    <cofactor evidence="1">
        <name>Mg(2+)</name>
        <dbReference type="ChEBI" id="CHEBI:18420"/>
    </cofactor>
</comment>
<dbReference type="CDD" id="cd00077">
    <property type="entry name" value="HDc"/>
    <property type="match status" value="1"/>
</dbReference>
<dbReference type="SUPFAM" id="SSF81891">
    <property type="entry name" value="Poly A polymerase C-terminal region-like"/>
    <property type="match status" value="1"/>
</dbReference>
<name>A0ABT1SPV0_9FIRM</name>
<dbReference type="EMBL" id="JANGEW010000003">
    <property type="protein sequence ID" value="MCQ5341896.1"/>
    <property type="molecule type" value="Genomic_DNA"/>
</dbReference>
<keyword evidence="8" id="KW-0694">RNA-binding</keyword>
<gene>
    <name evidence="12" type="ORF">NE675_02430</name>
</gene>
<evidence type="ECO:0000256" key="1">
    <source>
        <dbReference type="ARBA" id="ARBA00001946"/>
    </source>
</evidence>
<evidence type="ECO:0000256" key="7">
    <source>
        <dbReference type="ARBA" id="ARBA00022842"/>
    </source>
</evidence>
<dbReference type="Pfam" id="PF12627">
    <property type="entry name" value="PolyA_pol_RNAbd"/>
    <property type="match status" value="1"/>
</dbReference>
<keyword evidence="7" id="KW-0460">Magnesium</keyword>
<evidence type="ECO:0000256" key="2">
    <source>
        <dbReference type="ARBA" id="ARBA00022679"/>
    </source>
</evidence>
<dbReference type="SUPFAM" id="SSF81301">
    <property type="entry name" value="Nucleotidyltransferase"/>
    <property type="match status" value="1"/>
</dbReference>
<keyword evidence="13" id="KW-1185">Reference proteome</keyword>
<feature type="domain" description="HD" evidence="10">
    <location>
        <begin position="277"/>
        <end position="345"/>
    </location>
</feature>
<dbReference type="CDD" id="cd05398">
    <property type="entry name" value="NT_ClassII-CCAase"/>
    <property type="match status" value="1"/>
</dbReference>
<keyword evidence="6" id="KW-0547">Nucleotide-binding</keyword>
<dbReference type="InterPro" id="IPR050264">
    <property type="entry name" value="Bact_CCA-adding_enz_type3_sf"/>
</dbReference>
<protein>
    <submittedName>
        <fullName evidence="12">HD domain-containing protein</fullName>
    </submittedName>
</protein>
<dbReference type="InterPro" id="IPR002646">
    <property type="entry name" value="PolA_pol_head_dom"/>
</dbReference>
<proteinExistence type="inferred from homology"/>
<evidence type="ECO:0000256" key="3">
    <source>
        <dbReference type="ARBA" id="ARBA00022694"/>
    </source>
</evidence>
<evidence type="ECO:0000259" key="11">
    <source>
        <dbReference type="Pfam" id="PF12627"/>
    </source>
</evidence>